<dbReference type="Pfam" id="PF00583">
    <property type="entry name" value="Acetyltransf_1"/>
    <property type="match status" value="1"/>
</dbReference>
<keyword evidence="3" id="KW-1185">Reference proteome</keyword>
<feature type="domain" description="N-acetyltransferase" evidence="1">
    <location>
        <begin position="124"/>
        <end position="270"/>
    </location>
</feature>
<dbReference type="GO" id="GO:0016747">
    <property type="term" value="F:acyltransferase activity, transferring groups other than amino-acyl groups"/>
    <property type="evidence" value="ECO:0007669"/>
    <property type="project" value="InterPro"/>
</dbReference>
<dbReference type="EMBL" id="CP022163">
    <property type="protein sequence ID" value="ATB26718.1"/>
    <property type="molecule type" value="Genomic_DNA"/>
</dbReference>
<protein>
    <submittedName>
        <fullName evidence="2">Acetyltransferase</fullName>
    </submittedName>
</protein>
<dbReference type="Gene3D" id="3.40.630.30">
    <property type="match status" value="1"/>
</dbReference>
<organism evidence="2 3">
    <name type="scientific">Melittangium boletus DSM 14713</name>
    <dbReference type="NCBI Taxonomy" id="1294270"/>
    <lineage>
        <taxon>Bacteria</taxon>
        <taxon>Pseudomonadati</taxon>
        <taxon>Myxococcota</taxon>
        <taxon>Myxococcia</taxon>
        <taxon>Myxococcales</taxon>
        <taxon>Cystobacterineae</taxon>
        <taxon>Archangiaceae</taxon>
        <taxon>Melittangium</taxon>
    </lineage>
</organism>
<dbReference type="OrthoDB" id="977571at2"/>
<reference evidence="2 3" key="1">
    <citation type="submission" date="2017-06" db="EMBL/GenBank/DDBJ databases">
        <authorList>
            <person name="Kim H.J."/>
            <person name="Triplett B.A."/>
        </authorList>
    </citation>
    <scope>NUCLEOTIDE SEQUENCE [LARGE SCALE GENOMIC DNA]</scope>
    <source>
        <strain evidence="2 3">DSM 14713</strain>
    </source>
</reference>
<dbReference type="InterPro" id="IPR016181">
    <property type="entry name" value="Acyl_CoA_acyltransferase"/>
</dbReference>
<evidence type="ECO:0000313" key="2">
    <source>
        <dbReference type="EMBL" id="ATB26718.1"/>
    </source>
</evidence>
<keyword evidence="2" id="KW-0808">Transferase</keyword>
<dbReference type="KEGG" id="mbd:MEBOL_000152"/>
<accession>A0A286NUR1</accession>
<sequence>MNEQLDFLFQGLIGKNTYLPTELGAPARVHHGEHYAVVNSSWKTDTFNLIISKQLGEAAPKVVERWCSEFNDAKLPAAWWTCDELRDEPVAPLLRRLHFVEDEVDVGMIADLDTLPALDYPAGLELKQVTTEEEVVAFGRLIASLFDPPDVFVTSFYERVARLGRWEERPLKLFLGSVDGRPVATSSIYLDGKGGAHIFDISTLAEVRHRGFGSAITHFSLAFAHGLGARRGALQAAPDGVNIYRRIGFRELCTFRIYSNKQAIFSQLPR</sequence>
<dbReference type="RefSeq" id="WP_095975623.1">
    <property type="nucleotide sequence ID" value="NZ_CP022163.1"/>
</dbReference>
<gene>
    <name evidence="2" type="ORF">MEBOL_000152</name>
</gene>
<dbReference type="AlphaFoldDB" id="A0A286NUR1"/>
<dbReference type="CDD" id="cd04301">
    <property type="entry name" value="NAT_SF"/>
    <property type="match status" value="1"/>
</dbReference>
<dbReference type="SUPFAM" id="SSF55729">
    <property type="entry name" value="Acyl-CoA N-acyltransferases (Nat)"/>
    <property type="match status" value="1"/>
</dbReference>
<name>A0A286NUR1_9BACT</name>
<dbReference type="Proteomes" id="UP000217289">
    <property type="component" value="Chromosome"/>
</dbReference>
<evidence type="ECO:0000259" key="1">
    <source>
        <dbReference type="PROSITE" id="PS51186"/>
    </source>
</evidence>
<dbReference type="InterPro" id="IPR000182">
    <property type="entry name" value="GNAT_dom"/>
</dbReference>
<dbReference type="PROSITE" id="PS51186">
    <property type="entry name" value="GNAT"/>
    <property type="match status" value="1"/>
</dbReference>
<evidence type="ECO:0000313" key="3">
    <source>
        <dbReference type="Proteomes" id="UP000217289"/>
    </source>
</evidence>
<proteinExistence type="predicted"/>